<reference evidence="1" key="1">
    <citation type="submission" date="2023-07" db="EMBL/GenBank/DDBJ databases">
        <title>Sequencing the genomes of 1000 actinobacteria strains.</title>
        <authorList>
            <person name="Klenk H.-P."/>
        </authorList>
    </citation>
    <scope>NUCLEOTIDE SEQUENCE</scope>
    <source>
        <strain evidence="1">DSM 13068</strain>
    </source>
</reference>
<name>A0ABU1YWZ7_9MICC</name>
<proteinExistence type="predicted"/>
<comment type="caution">
    <text evidence="1">The sequence shown here is derived from an EMBL/GenBank/DDBJ whole genome shotgun (WGS) entry which is preliminary data.</text>
</comment>
<evidence type="ECO:0000313" key="2">
    <source>
        <dbReference type="Proteomes" id="UP001180715"/>
    </source>
</evidence>
<evidence type="ECO:0000313" key="1">
    <source>
        <dbReference type="EMBL" id="MDR7292871.1"/>
    </source>
</evidence>
<protein>
    <submittedName>
        <fullName evidence="1">Uncharacterized protein</fullName>
    </submittedName>
</protein>
<organism evidence="1 2">
    <name type="scientific">Pseudoglutamicibacter albus</name>
    <dbReference type="NCBI Taxonomy" id="98671"/>
    <lineage>
        <taxon>Bacteria</taxon>
        <taxon>Bacillati</taxon>
        <taxon>Actinomycetota</taxon>
        <taxon>Actinomycetes</taxon>
        <taxon>Micrococcales</taxon>
        <taxon>Micrococcaceae</taxon>
        <taxon>Pseudoglutamicibacter</taxon>
    </lineage>
</organism>
<accession>A0ABU1YWZ7</accession>
<dbReference type="Proteomes" id="UP001180715">
    <property type="component" value="Unassembled WGS sequence"/>
</dbReference>
<sequence>MFKKFLAHEPIETLAGKQWVTFRGQISPNRPSDNGRSA</sequence>
<keyword evidence="2" id="KW-1185">Reference proteome</keyword>
<gene>
    <name evidence="1" type="ORF">J2S67_000139</name>
</gene>
<dbReference type="EMBL" id="JAVDXX010000001">
    <property type="protein sequence ID" value="MDR7292871.1"/>
    <property type="molecule type" value="Genomic_DNA"/>
</dbReference>